<feature type="region of interest" description="Disordered" evidence="1">
    <location>
        <begin position="109"/>
        <end position="136"/>
    </location>
</feature>
<evidence type="ECO:0000259" key="2">
    <source>
        <dbReference type="PROSITE" id="PS50011"/>
    </source>
</evidence>
<evidence type="ECO:0000313" key="3">
    <source>
        <dbReference type="EMBL" id="PAA49079.1"/>
    </source>
</evidence>
<evidence type="ECO:0000256" key="1">
    <source>
        <dbReference type="SAM" id="MobiDB-lite"/>
    </source>
</evidence>
<organism evidence="3 4">
    <name type="scientific">Macrostomum lignano</name>
    <dbReference type="NCBI Taxonomy" id="282301"/>
    <lineage>
        <taxon>Eukaryota</taxon>
        <taxon>Metazoa</taxon>
        <taxon>Spiralia</taxon>
        <taxon>Lophotrochozoa</taxon>
        <taxon>Platyhelminthes</taxon>
        <taxon>Rhabditophora</taxon>
        <taxon>Macrostomorpha</taxon>
        <taxon>Macrostomida</taxon>
        <taxon>Macrostomidae</taxon>
        <taxon>Macrostomum</taxon>
    </lineage>
</organism>
<evidence type="ECO:0000313" key="4">
    <source>
        <dbReference type="Proteomes" id="UP000215902"/>
    </source>
</evidence>
<dbReference type="EMBL" id="NIVC01003983">
    <property type="protein sequence ID" value="PAA49079.1"/>
    <property type="molecule type" value="Genomic_DNA"/>
</dbReference>
<feature type="domain" description="Protein kinase" evidence="2">
    <location>
        <begin position="1"/>
        <end position="98"/>
    </location>
</feature>
<protein>
    <recommendedName>
        <fullName evidence="2">Protein kinase domain-containing protein</fullName>
    </recommendedName>
</protein>
<dbReference type="Proteomes" id="UP000215902">
    <property type="component" value="Unassembled WGS sequence"/>
</dbReference>
<dbReference type="Gene3D" id="1.10.510.10">
    <property type="entry name" value="Transferase(Phosphotransferase) domain 1"/>
    <property type="match status" value="1"/>
</dbReference>
<dbReference type="GO" id="GO:0004672">
    <property type="term" value="F:protein kinase activity"/>
    <property type="evidence" value="ECO:0007669"/>
    <property type="project" value="InterPro"/>
</dbReference>
<proteinExistence type="predicted"/>
<keyword evidence="4" id="KW-1185">Reference proteome</keyword>
<dbReference type="AlphaFoldDB" id="A0A267DKL1"/>
<dbReference type="SUPFAM" id="SSF56112">
    <property type="entry name" value="Protein kinase-like (PK-like)"/>
    <property type="match status" value="1"/>
</dbReference>
<reference evidence="3 4" key="1">
    <citation type="submission" date="2017-06" db="EMBL/GenBank/DDBJ databases">
        <title>A platform for efficient transgenesis in Macrostomum lignano, a flatworm model organism for stem cell research.</title>
        <authorList>
            <person name="Berezikov E."/>
        </authorList>
    </citation>
    <scope>NUCLEOTIDE SEQUENCE [LARGE SCALE GENOMIC DNA]</scope>
    <source>
        <strain evidence="3">DV1</strain>
        <tissue evidence="3">Whole organism</tissue>
    </source>
</reference>
<dbReference type="GO" id="GO:0005524">
    <property type="term" value="F:ATP binding"/>
    <property type="evidence" value="ECO:0007669"/>
    <property type="project" value="InterPro"/>
</dbReference>
<feature type="compositionally biased region" description="Polar residues" evidence="1">
    <location>
        <begin position="119"/>
        <end position="136"/>
    </location>
</feature>
<name>A0A267DKL1_9PLAT</name>
<comment type="caution">
    <text evidence="3">The sequence shown here is derived from an EMBL/GenBank/DDBJ whole genome shotgun (WGS) entry which is preliminary data.</text>
</comment>
<sequence>VTQMQYYPPETRQMGNFVNDYKIDSWLLGFFMCEMLLSDREHLWAKFRGSNQSNWIFATCPACRMPNIANVHPVLNQLLIRDPKARCYVADIVQQDYLKEGDFLTQLSRQSRHHCRPEPSNTSTSLAQTERNASEA</sequence>
<feature type="non-terminal residue" evidence="3">
    <location>
        <position position="1"/>
    </location>
</feature>
<dbReference type="InterPro" id="IPR011009">
    <property type="entry name" value="Kinase-like_dom_sf"/>
</dbReference>
<accession>A0A267DKL1</accession>
<gene>
    <name evidence="3" type="ORF">BOX15_Mlig019684g3</name>
</gene>
<dbReference type="PROSITE" id="PS50011">
    <property type="entry name" value="PROTEIN_KINASE_DOM"/>
    <property type="match status" value="1"/>
</dbReference>
<dbReference type="InterPro" id="IPR000719">
    <property type="entry name" value="Prot_kinase_dom"/>
</dbReference>